<organism evidence="2 3">
    <name type="scientific">Heracleum sosnowskyi</name>
    <dbReference type="NCBI Taxonomy" id="360622"/>
    <lineage>
        <taxon>Eukaryota</taxon>
        <taxon>Viridiplantae</taxon>
        <taxon>Streptophyta</taxon>
        <taxon>Embryophyta</taxon>
        <taxon>Tracheophyta</taxon>
        <taxon>Spermatophyta</taxon>
        <taxon>Magnoliopsida</taxon>
        <taxon>eudicotyledons</taxon>
        <taxon>Gunneridae</taxon>
        <taxon>Pentapetalae</taxon>
        <taxon>asterids</taxon>
        <taxon>campanulids</taxon>
        <taxon>Apiales</taxon>
        <taxon>Apiaceae</taxon>
        <taxon>Apioideae</taxon>
        <taxon>apioid superclade</taxon>
        <taxon>Tordylieae</taxon>
        <taxon>Tordyliinae</taxon>
        <taxon>Heracleum</taxon>
    </lineage>
</organism>
<keyword evidence="3" id="KW-1185">Reference proteome</keyword>
<proteinExistence type="predicted"/>
<gene>
    <name evidence="2" type="ORF">POM88_033183</name>
</gene>
<reference evidence="2" key="1">
    <citation type="submission" date="2023-02" db="EMBL/GenBank/DDBJ databases">
        <title>Genome of toxic invasive species Heracleum sosnowskyi carries increased number of genes despite the absence of recent whole-genome duplications.</title>
        <authorList>
            <person name="Schelkunov M."/>
            <person name="Shtratnikova V."/>
            <person name="Makarenko M."/>
            <person name="Klepikova A."/>
            <person name="Omelchenko D."/>
            <person name="Novikova G."/>
            <person name="Obukhova E."/>
            <person name="Bogdanov V."/>
            <person name="Penin A."/>
            <person name="Logacheva M."/>
        </authorList>
    </citation>
    <scope>NUCLEOTIDE SEQUENCE</scope>
    <source>
        <strain evidence="2">Hsosn_3</strain>
        <tissue evidence="2">Leaf</tissue>
    </source>
</reference>
<dbReference type="Proteomes" id="UP001237642">
    <property type="component" value="Unassembled WGS sequence"/>
</dbReference>
<feature type="chain" id="PRO_5041958647" evidence="1">
    <location>
        <begin position="38"/>
        <end position="139"/>
    </location>
</feature>
<evidence type="ECO:0000313" key="2">
    <source>
        <dbReference type="EMBL" id="KAK1376990.1"/>
    </source>
</evidence>
<reference evidence="2" key="2">
    <citation type="submission" date="2023-05" db="EMBL/GenBank/DDBJ databases">
        <authorList>
            <person name="Schelkunov M.I."/>
        </authorList>
    </citation>
    <scope>NUCLEOTIDE SEQUENCE</scope>
    <source>
        <strain evidence="2">Hsosn_3</strain>
        <tissue evidence="2">Leaf</tissue>
    </source>
</reference>
<feature type="signal peptide" evidence="1">
    <location>
        <begin position="1"/>
        <end position="37"/>
    </location>
</feature>
<evidence type="ECO:0000313" key="3">
    <source>
        <dbReference type="Proteomes" id="UP001237642"/>
    </source>
</evidence>
<accession>A0AAD8I3Q0</accession>
<dbReference type="AlphaFoldDB" id="A0AAD8I3Q0"/>
<keyword evidence="1" id="KW-0732">Signal</keyword>
<name>A0AAD8I3Q0_9APIA</name>
<dbReference type="EMBL" id="JAUIZM010000007">
    <property type="protein sequence ID" value="KAK1376990.1"/>
    <property type="molecule type" value="Genomic_DNA"/>
</dbReference>
<comment type="caution">
    <text evidence="2">The sequence shown here is derived from an EMBL/GenBank/DDBJ whole genome shotgun (WGS) entry which is preliminary data.</text>
</comment>
<protein>
    <submittedName>
        <fullName evidence="2">Uncharacterized protein</fullName>
    </submittedName>
</protein>
<sequence length="139" mass="14654">MAVTGASVQLNMKGQKIQIAVILVFVLVLCVSSVTFAGQSECCIDCRQACCEGGVPPSETCFNACVPECPDAPTCPDCTASINLIGKRTARTIVVRYVAKEVYHPAKPVSMLAFKDVLMLLPAPIAVLPSILLVSGLRG</sequence>
<evidence type="ECO:0000256" key="1">
    <source>
        <dbReference type="SAM" id="SignalP"/>
    </source>
</evidence>